<dbReference type="Gene3D" id="3.30.230.30">
    <property type="entry name" value="Impact, N-terminal domain"/>
    <property type="match status" value="1"/>
</dbReference>
<dbReference type="InterPro" id="IPR023582">
    <property type="entry name" value="Impact"/>
</dbReference>
<dbReference type="InterPro" id="IPR001498">
    <property type="entry name" value="Impact_N"/>
</dbReference>
<reference evidence="4 5" key="1">
    <citation type="submission" date="2019-08" db="EMBL/GenBank/DDBJ databases">
        <title>Selenomonas sp. mPRGC5 and Selenomonas sp. mPRGC8 isolated from ruminal fluid of dairy goat (Capra hircus).</title>
        <authorList>
            <person name="Poothong S."/>
            <person name="Nuengjamnong C."/>
            <person name="Tanasupawat S."/>
        </authorList>
    </citation>
    <scope>NUCLEOTIDE SEQUENCE [LARGE SCALE GENOMIC DNA]</scope>
    <source>
        <strain evidence="5">mPRGC5</strain>
    </source>
</reference>
<dbReference type="SUPFAM" id="SSF54211">
    <property type="entry name" value="Ribosomal protein S5 domain 2-like"/>
    <property type="match status" value="1"/>
</dbReference>
<feature type="domain" description="Impact N-terminal" evidence="2">
    <location>
        <begin position="21"/>
        <end position="122"/>
    </location>
</feature>
<dbReference type="InterPro" id="IPR035647">
    <property type="entry name" value="EFG_III/V"/>
</dbReference>
<proteinExistence type="inferred from homology"/>
<keyword evidence="5" id="KW-1185">Reference proteome</keyword>
<feature type="domain" description="UPF0029" evidence="3">
    <location>
        <begin position="144"/>
        <end position="197"/>
    </location>
</feature>
<dbReference type="NCBIfam" id="TIGR00257">
    <property type="entry name" value="IMPACT_YIGZ"/>
    <property type="match status" value="1"/>
</dbReference>
<dbReference type="InterPro" id="IPR015269">
    <property type="entry name" value="UPF0029_Impact_C"/>
</dbReference>
<dbReference type="InterPro" id="IPR015796">
    <property type="entry name" value="Impact_YigZ-like"/>
</dbReference>
<evidence type="ECO:0000313" key="4">
    <source>
        <dbReference type="EMBL" id="TYZ23386.1"/>
    </source>
</evidence>
<dbReference type="SUPFAM" id="SSF54980">
    <property type="entry name" value="EF-G C-terminal domain-like"/>
    <property type="match status" value="1"/>
</dbReference>
<dbReference type="Pfam" id="PF09186">
    <property type="entry name" value="DUF1949"/>
    <property type="match status" value="1"/>
</dbReference>
<dbReference type="PANTHER" id="PTHR16301">
    <property type="entry name" value="IMPACT-RELATED"/>
    <property type="match status" value="1"/>
</dbReference>
<dbReference type="Pfam" id="PF01205">
    <property type="entry name" value="Impact_N"/>
    <property type="match status" value="1"/>
</dbReference>
<dbReference type="PROSITE" id="PS00910">
    <property type="entry name" value="UPF0029"/>
    <property type="match status" value="1"/>
</dbReference>
<dbReference type="InterPro" id="IPR020568">
    <property type="entry name" value="Ribosomal_Su5_D2-typ_SF"/>
</dbReference>
<evidence type="ECO:0000256" key="1">
    <source>
        <dbReference type="ARBA" id="ARBA00007665"/>
    </source>
</evidence>
<dbReference type="OrthoDB" id="9813771at2"/>
<accession>A0A5D6W692</accession>
<evidence type="ECO:0000313" key="5">
    <source>
        <dbReference type="Proteomes" id="UP000323646"/>
    </source>
</evidence>
<dbReference type="Proteomes" id="UP000323646">
    <property type="component" value="Unassembled WGS sequence"/>
</dbReference>
<dbReference type="PANTHER" id="PTHR16301:SF20">
    <property type="entry name" value="IMPACT FAMILY MEMBER YIGZ"/>
    <property type="match status" value="1"/>
</dbReference>
<dbReference type="AlphaFoldDB" id="A0A5D6W692"/>
<sequence length="214" mass="23506">MIPYRTIEETDDSIETLYEIQKSKFITHLRHVDSEEDARAFIQSMKKKYFDARHNCSAYVLGESADKQKSNDDGEPGGTAGNPILEVIRKNDLTNVVVVVTRYFGGIKLGAGGLIRAYSHAAVLGIEAATVLAMTPFIQLNEVVSYDLLATVEHWMRQKEIRSLEADYAENVILHLLIEPANLEAVKAALTDLTAGRAALTTGDESLIAIPADS</sequence>
<comment type="caution">
    <text evidence="4">The sequence shown here is derived from an EMBL/GenBank/DDBJ whole genome shotgun (WGS) entry which is preliminary data.</text>
</comment>
<comment type="similarity">
    <text evidence="1">Belongs to the IMPACT family.</text>
</comment>
<protein>
    <submittedName>
        <fullName evidence="4">YigZ family protein</fullName>
    </submittedName>
</protein>
<dbReference type="Gene3D" id="3.30.70.240">
    <property type="match status" value="1"/>
</dbReference>
<evidence type="ECO:0000259" key="2">
    <source>
        <dbReference type="Pfam" id="PF01205"/>
    </source>
</evidence>
<dbReference type="GO" id="GO:0006446">
    <property type="term" value="P:regulation of translational initiation"/>
    <property type="evidence" value="ECO:0007669"/>
    <property type="project" value="TreeGrafter"/>
</dbReference>
<dbReference type="InterPro" id="IPR020569">
    <property type="entry name" value="UPF0029_Impact_CS"/>
</dbReference>
<dbReference type="EMBL" id="VTOY01000003">
    <property type="protein sequence ID" value="TYZ23386.1"/>
    <property type="molecule type" value="Genomic_DNA"/>
</dbReference>
<dbReference type="RefSeq" id="WP_149171138.1">
    <property type="nucleotide sequence ID" value="NZ_VTOY01000003.1"/>
</dbReference>
<organism evidence="4 5">
    <name type="scientific">Selenomonas ruminis</name>
    <dbReference type="NCBI Taxonomy" id="2593411"/>
    <lineage>
        <taxon>Bacteria</taxon>
        <taxon>Bacillati</taxon>
        <taxon>Bacillota</taxon>
        <taxon>Negativicutes</taxon>
        <taxon>Selenomonadales</taxon>
        <taxon>Selenomonadaceae</taxon>
        <taxon>Selenomonas</taxon>
    </lineage>
</organism>
<dbReference type="GO" id="GO:0005737">
    <property type="term" value="C:cytoplasm"/>
    <property type="evidence" value="ECO:0007669"/>
    <property type="project" value="TreeGrafter"/>
</dbReference>
<evidence type="ECO:0000259" key="3">
    <source>
        <dbReference type="Pfam" id="PF09186"/>
    </source>
</evidence>
<dbReference type="InterPro" id="IPR036956">
    <property type="entry name" value="Impact_N_sf"/>
</dbReference>
<name>A0A5D6W692_9FIRM</name>
<gene>
    <name evidence="4" type="ORF">FZ040_05765</name>
</gene>